<dbReference type="EMBL" id="JACIEP010000007">
    <property type="protein sequence ID" value="MBB4036461.1"/>
    <property type="molecule type" value="Genomic_DNA"/>
</dbReference>
<sequence>MICRLLNSLIKNKIFHKTENFINDKGNKKSVIFENYGFVLFSSMNKNYI</sequence>
<gene>
    <name evidence="1" type="ORF">GGR21_002363</name>
</gene>
<name>A0A840CMX0_9BACT</name>
<proteinExistence type="predicted"/>
<comment type="caution">
    <text evidence="1">The sequence shown here is derived from an EMBL/GenBank/DDBJ whole genome shotgun (WGS) entry which is preliminary data.</text>
</comment>
<accession>A0A840CMX0</accession>
<organism evidence="1 2">
    <name type="scientific">Dysgonomonas hofstadii</name>
    <dbReference type="NCBI Taxonomy" id="637886"/>
    <lineage>
        <taxon>Bacteria</taxon>
        <taxon>Pseudomonadati</taxon>
        <taxon>Bacteroidota</taxon>
        <taxon>Bacteroidia</taxon>
        <taxon>Bacteroidales</taxon>
        <taxon>Dysgonomonadaceae</taxon>
        <taxon>Dysgonomonas</taxon>
    </lineage>
</organism>
<keyword evidence="2" id="KW-1185">Reference proteome</keyword>
<dbReference type="Proteomes" id="UP000555103">
    <property type="component" value="Unassembled WGS sequence"/>
</dbReference>
<protein>
    <submittedName>
        <fullName evidence="1">Uncharacterized protein</fullName>
    </submittedName>
</protein>
<evidence type="ECO:0000313" key="1">
    <source>
        <dbReference type="EMBL" id="MBB4036461.1"/>
    </source>
</evidence>
<dbReference type="AlphaFoldDB" id="A0A840CMX0"/>
<evidence type="ECO:0000313" key="2">
    <source>
        <dbReference type="Proteomes" id="UP000555103"/>
    </source>
</evidence>
<reference evidence="1 2" key="1">
    <citation type="submission" date="2020-08" db="EMBL/GenBank/DDBJ databases">
        <title>Genomic Encyclopedia of Type Strains, Phase IV (KMG-IV): sequencing the most valuable type-strain genomes for metagenomic binning, comparative biology and taxonomic classification.</title>
        <authorList>
            <person name="Goeker M."/>
        </authorList>
    </citation>
    <scope>NUCLEOTIDE SEQUENCE [LARGE SCALE GENOMIC DNA]</scope>
    <source>
        <strain evidence="1 2">DSM 104969</strain>
    </source>
</reference>